<dbReference type="PANTHER" id="PTHR30482:SF10">
    <property type="entry name" value="HIGH-AFFINITY BRANCHED-CHAIN AMINO ACID TRANSPORT PROTEIN BRAE"/>
    <property type="match status" value="1"/>
</dbReference>
<evidence type="ECO:0000256" key="7">
    <source>
        <dbReference type="SAM" id="Phobius"/>
    </source>
</evidence>
<dbReference type="Pfam" id="PF02653">
    <property type="entry name" value="BPD_transp_2"/>
    <property type="match status" value="1"/>
</dbReference>
<dbReference type="InterPro" id="IPR043428">
    <property type="entry name" value="LivM-like"/>
</dbReference>
<dbReference type="CDD" id="cd06581">
    <property type="entry name" value="TM_PBP1_LivM_like"/>
    <property type="match status" value="1"/>
</dbReference>
<feature type="region of interest" description="Disordered" evidence="6">
    <location>
        <begin position="422"/>
        <end position="455"/>
    </location>
</feature>
<name>A0AAV3UJN1_9EURY</name>
<feature type="transmembrane region" description="Helical" evidence="7">
    <location>
        <begin position="78"/>
        <end position="98"/>
    </location>
</feature>
<evidence type="ECO:0000256" key="1">
    <source>
        <dbReference type="ARBA" id="ARBA00004651"/>
    </source>
</evidence>
<keyword evidence="2" id="KW-1003">Cell membrane</keyword>
<dbReference type="GO" id="GO:0005886">
    <property type="term" value="C:plasma membrane"/>
    <property type="evidence" value="ECO:0007669"/>
    <property type="project" value="UniProtKB-SubCell"/>
</dbReference>
<evidence type="ECO:0000256" key="3">
    <source>
        <dbReference type="ARBA" id="ARBA00022692"/>
    </source>
</evidence>
<comment type="subcellular location">
    <subcellularLocation>
        <location evidence="1">Cell membrane</location>
        <topology evidence="1">Multi-pass membrane protein</topology>
    </subcellularLocation>
</comment>
<organism evidence="8 9">
    <name type="scientific">Haladaptatus pallidirubidus</name>
    <dbReference type="NCBI Taxonomy" id="1008152"/>
    <lineage>
        <taxon>Archaea</taxon>
        <taxon>Methanobacteriati</taxon>
        <taxon>Methanobacteriota</taxon>
        <taxon>Stenosarchaea group</taxon>
        <taxon>Halobacteria</taxon>
        <taxon>Halobacteriales</taxon>
        <taxon>Haladaptataceae</taxon>
        <taxon>Haladaptatus</taxon>
    </lineage>
</organism>
<reference evidence="8 9" key="1">
    <citation type="journal article" date="2019" name="Int. J. Syst. Evol. Microbiol.">
        <title>The Global Catalogue of Microorganisms (GCM) 10K type strain sequencing project: providing services to taxonomists for standard genome sequencing and annotation.</title>
        <authorList>
            <consortium name="The Broad Institute Genomics Platform"/>
            <consortium name="The Broad Institute Genome Sequencing Center for Infectious Disease"/>
            <person name="Wu L."/>
            <person name="Ma J."/>
        </authorList>
    </citation>
    <scope>NUCLEOTIDE SEQUENCE [LARGE SCALE GENOMIC DNA]</scope>
    <source>
        <strain evidence="8 9">JCM 17504</strain>
    </source>
</reference>
<dbReference type="Proteomes" id="UP001501729">
    <property type="component" value="Unassembled WGS sequence"/>
</dbReference>
<dbReference type="GeneID" id="68616798"/>
<feature type="transmembrane region" description="Helical" evidence="7">
    <location>
        <begin position="277"/>
        <end position="294"/>
    </location>
</feature>
<accession>A0AAV3UJN1</accession>
<evidence type="ECO:0000313" key="8">
    <source>
        <dbReference type="EMBL" id="GAA5053792.1"/>
    </source>
</evidence>
<evidence type="ECO:0000256" key="4">
    <source>
        <dbReference type="ARBA" id="ARBA00022989"/>
    </source>
</evidence>
<feature type="transmembrane region" description="Helical" evidence="7">
    <location>
        <begin position="223"/>
        <end position="243"/>
    </location>
</feature>
<feature type="transmembrane region" description="Helical" evidence="7">
    <location>
        <begin position="52"/>
        <end position="72"/>
    </location>
</feature>
<feature type="transmembrane region" description="Helical" evidence="7">
    <location>
        <begin position="306"/>
        <end position="324"/>
    </location>
</feature>
<dbReference type="AlphaFoldDB" id="A0AAV3UJN1"/>
<evidence type="ECO:0000256" key="6">
    <source>
        <dbReference type="SAM" id="MobiDB-lite"/>
    </source>
</evidence>
<feature type="transmembrane region" description="Helical" evidence="7">
    <location>
        <begin position="20"/>
        <end position="40"/>
    </location>
</feature>
<gene>
    <name evidence="8" type="ORF">GCM10025751_31520</name>
</gene>
<keyword evidence="9" id="KW-1185">Reference proteome</keyword>
<proteinExistence type="predicted"/>
<comment type="caution">
    <text evidence="8">The sequence shown here is derived from an EMBL/GenBank/DDBJ whole genome shotgun (WGS) entry which is preliminary data.</text>
</comment>
<dbReference type="EMBL" id="BAABKX010000013">
    <property type="protein sequence ID" value="GAA5053792.1"/>
    <property type="molecule type" value="Genomic_DNA"/>
</dbReference>
<keyword evidence="4 7" id="KW-1133">Transmembrane helix</keyword>
<keyword evidence="3 7" id="KW-0812">Transmembrane</keyword>
<feature type="compositionally biased region" description="Basic and acidic residues" evidence="6">
    <location>
        <begin position="446"/>
        <end position="455"/>
    </location>
</feature>
<sequence>MSESTEGGSSRLPGGDAGLILGVFFVLYAGFTLIGVVLGLDANGLASTLQRITFFAAVYALLALALNLQWGYAGLFNIGVAGFMAVGVYTMAMLTAPVNPGAGGVPGLGLPLPVGIVGGMLAAAFVGAIAALPALRLKADYLAIVTLALSEIIRITYNSTSLQTFSLAGIKLGTGASQGMSLPTNPVNALFYSNARSPASPPTALGEAVFGLFRVIGIERTTVVDWAYTLVLIAFVGLFYVVLSRVGNSPFGRVLKAIREDELVATSLGKRTGRFKIKVFMLGCALMGLGGILWQGSQSYVSPSSFLPILTFYIFIALIIGGAGSNTGSVIGGVLFVGLLFEGPTFVRRLVEQLLPLGEAPNTFVAAVAPLASLDVLPLFAFLLGSLDSLRFVLAGVALIYMIQTRPEGLLGHRKEIASSVNLSQREQPVQADGGRPPNESSVAHTADESHGENT</sequence>
<feature type="transmembrane region" description="Helical" evidence="7">
    <location>
        <begin position="110"/>
        <end position="135"/>
    </location>
</feature>
<evidence type="ECO:0000256" key="2">
    <source>
        <dbReference type="ARBA" id="ARBA00022475"/>
    </source>
</evidence>
<evidence type="ECO:0000313" key="9">
    <source>
        <dbReference type="Proteomes" id="UP001501729"/>
    </source>
</evidence>
<dbReference type="InterPro" id="IPR001851">
    <property type="entry name" value="ABC_transp_permease"/>
</dbReference>
<dbReference type="RefSeq" id="WP_227778486.1">
    <property type="nucleotide sequence ID" value="NZ_BAABKX010000013.1"/>
</dbReference>
<protein>
    <submittedName>
        <fullName evidence="8">Branched-chain amino acid ABC transporter permease</fullName>
    </submittedName>
</protein>
<feature type="transmembrane region" description="Helical" evidence="7">
    <location>
        <begin position="363"/>
        <end position="383"/>
    </location>
</feature>
<dbReference type="GO" id="GO:0015658">
    <property type="term" value="F:branched-chain amino acid transmembrane transporter activity"/>
    <property type="evidence" value="ECO:0007669"/>
    <property type="project" value="InterPro"/>
</dbReference>
<dbReference type="PANTHER" id="PTHR30482">
    <property type="entry name" value="HIGH-AFFINITY BRANCHED-CHAIN AMINO ACID TRANSPORT SYSTEM PERMEASE"/>
    <property type="match status" value="1"/>
</dbReference>
<feature type="transmembrane region" description="Helical" evidence="7">
    <location>
        <begin position="330"/>
        <end position="351"/>
    </location>
</feature>
<keyword evidence="5 7" id="KW-0472">Membrane</keyword>
<feature type="transmembrane region" description="Helical" evidence="7">
    <location>
        <begin position="141"/>
        <end position="157"/>
    </location>
</feature>
<evidence type="ECO:0000256" key="5">
    <source>
        <dbReference type="ARBA" id="ARBA00023136"/>
    </source>
</evidence>